<protein>
    <submittedName>
        <fullName evidence="2">Helix-turn-helix domain-containing protein</fullName>
    </submittedName>
</protein>
<feature type="domain" description="DUF5753" evidence="1">
    <location>
        <begin position="112"/>
        <end position="291"/>
    </location>
</feature>
<dbReference type="Gene3D" id="1.10.260.40">
    <property type="entry name" value="lambda repressor-like DNA-binding domains"/>
    <property type="match status" value="1"/>
</dbReference>
<dbReference type="SUPFAM" id="SSF47413">
    <property type="entry name" value="lambda repressor-like DNA-binding domains"/>
    <property type="match status" value="1"/>
</dbReference>
<dbReference type="AlphaFoldDB" id="A0A1H0YHW0"/>
<dbReference type="GO" id="GO:0003677">
    <property type="term" value="F:DNA binding"/>
    <property type="evidence" value="ECO:0007669"/>
    <property type="project" value="InterPro"/>
</dbReference>
<proteinExistence type="predicted"/>
<dbReference type="InterPro" id="IPR010982">
    <property type="entry name" value="Lambda_DNA-bd_dom_sf"/>
</dbReference>
<dbReference type="STRING" id="995062.SAMN04489718_0454"/>
<name>A0A1H0YHW0_9ACTN</name>
<organism evidence="2 3">
    <name type="scientific">Actinopolyspora saharensis</name>
    <dbReference type="NCBI Taxonomy" id="995062"/>
    <lineage>
        <taxon>Bacteria</taxon>
        <taxon>Bacillati</taxon>
        <taxon>Actinomycetota</taxon>
        <taxon>Actinomycetes</taxon>
        <taxon>Actinopolysporales</taxon>
        <taxon>Actinopolysporaceae</taxon>
        <taxon>Actinopolyspora</taxon>
    </lineage>
</organism>
<sequence>MPTPTVRRLQLGNELRHLRDRAGLELTDAAEVIERSWSVVSKLERGLTGIRQKPLRELVTYYRDHIGTHDDGTPRDGGEPIDPEQFCELNKGSENRGRWRGYRATHPQHFRIAVDLEADAQAMEIYQTEVVYALFQTEEYMRAMFENVRYGDEETEQRIKARLERQHVLDKEDAPEITAVLSESAIRRVYGDSAIMHRQLRHLAELAELPMVHLHILPFTAIPAMASSFPFVRFRVPAAGTNAPPLEFVYIEQYNNGDYLDGVNDVATYSGLWNGLLGAALDPVESKDFLLRVATEFA</sequence>
<dbReference type="Pfam" id="PF19054">
    <property type="entry name" value="DUF5753"/>
    <property type="match status" value="1"/>
</dbReference>
<evidence type="ECO:0000259" key="1">
    <source>
        <dbReference type="Pfam" id="PF19054"/>
    </source>
</evidence>
<dbReference type="Proteomes" id="UP000199301">
    <property type="component" value="Unassembled WGS sequence"/>
</dbReference>
<gene>
    <name evidence="2" type="ORF">SAMN04489718_0454</name>
</gene>
<evidence type="ECO:0000313" key="3">
    <source>
        <dbReference type="Proteomes" id="UP000199301"/>
    </source>
</evidence>
<keyword evidence="3" id="KW-1185">Reference proteome</keyword>
<dbReference type="InterPro" id="IPR043917">
    <property type="entry name" value="DUF5753"/>
</dbReference>
<reference evidence="3" key="1">
    <citation type="submission" date="2016-10" db="EMBL/GenBank/DDBJ databases">
        <authorList>
            <person name="Varghese N."/>
            <person name="Submissions S."/>
        </authorList>
    </citation>
    <scope>NUCLEOTIDE SEQUENCE [LARGE SCALE GENOMIC DNA]</scope>
    <source>
        <strain evidence="3">DSM 45459</strain>
    </source>
</reference>
<dbReference type="RefSeq" id="WP_175454950.1">
    <property type="nucleotide sequence ID" value="NZ_FNKO01000001.1"/>
</dbReference>
<dbReference type="Pfam" id="PF13560">
    <property type="entry name" value="HTH_31"/>
    <property type="match status" value="1"/>
</dbReference>
<dbReference type="EMBL" id="FNKO01000001">
    <property type="protein sequence ID" value="SDQ14486.1"/>
    <property type="molecule type" value="Genomic_DNA"/>
</dbReference>
<accession>A0A1H0YHW0</accession>
<evidence type="ECO:0000313" key="2">
    <source>
        <dbReference type="EMBL" id="SDQ14486.1"/>
    </source>
</evidence>